<dbReference type="PANTHER" id="PTHR34598">
    <property type="entry name" value="BLL6449 PROTEIN"/>
    <property type="match status" value="1"/>
</dbReference>
<dbReference type="Proteomes" id="UP001642484">
    <property type="component" value="Unassembled WGS sequence"/>
</dbReference>
<dbReference type="PANTHER" id="PTHR34598:SF3">
    <property type="entry name" value="OXIDOREDUCTASE AN1597"/>
    <property type="match status" value="1"/>
</dbReference>
<protein>
    <submittedName>
        <fullName evidence="2">Uncharacterized protein</fullName>
    </submittedName>
</protein>
<evidence type="ECO:0000256" key="1">
    <source>
        <dbReference type="ARBA" id="ARBA00023604"/>
    </source>
</evidence>
<reference evidence="2 3" key="1">
    <citation type="submission" date="2024-02" db="EMBL/GenBank/DDBJ databases">
        <authorList>
            <person name="Chen Y."/>
            <person name="Shah S."/>
            <person name="Dougan E. K."/>
            <person name="Thang M."/>
            <person name="Chan C."/>
        </authorList>
    </citation>
    <scope>NUCLEOTIDE SEQUENCE [LARGE SCALE GENOMIC DNA]</scope>
</reference>
<gene>
    <name evidence="2" type="ORF">CCMP2556_LOCUS48524</name>
</gene>
<organism evidence="2 3">
    <name type="scientific">Durusdinium trenchii</name>
    <dbReference type="NCBI Taxonomy" id="1381693"/>
    <lineage>
        <taxon>Eukaryota</taxon>
        <taxon>Sar</taxon>
        <taxon>Alveolata</taxon>
        <taxon>Dinophyceae</taxon>
        <taxon>Suessiales</taxon>
        <taxon>Symbiodiniaceae</taxon>
        <taxon>Durusdinium</taxon>
    </lineage>
</organism>
<dbReference type="InterPro" id="IPR044053">
    <property type="entry name" value="AsaB-like"/>
</dbReference>
<accession>A0ABP0RRP6</accession>
<comment type="caution">
    <text evidence="2">The sequence shown here is derived from an EMBL/GenBank/DDBJ whole genome shotgun (WGS) entry which is preliminary data.</text>
</comment>
<evidence type="ECO:0000313" key="3">
    <source>
        <dbReference type="Proteomes" id="UP001642484"/>
    </source>
</evidence>
<dbReference type="EMBL" id="CAXAMN010026472">
    <property type="protein sequence ID" value="CAK9103317.1"/>
    <property type="molecule type" value="Genomic_DNA"/>
</dbReference>
<keyword evidence="3" id="KW-1185">Reference proteome</keyword>
<name>A0ABP0RRP6_9DINO</name>
<comment type="similarity">
    <text evidence="1">Belongs to the asaB hydroxylase/desaturase family.</text>
</comment>
<evidence type="ECO:0000313" key="2">
    <source>
        <dbReference type="EMBL" id="CAK9103317.1"/>
    </source>
</evidence>
<proteinExistence type="inferred from homology"/>
<sequence>MVCDGWRQAMGGIYNLLWHIYKQITSSLMGGIFRPDSPTSSSCQKTRPVIAHTVSSLAMSAVFGVLTWLGSKETFVENGRRSDDWNLDEHGFCLLEDMPMPVAEKDLVQHAGFECRGRPVLFGFEGDAPTLLTPEAREASFGLDQWLVYYKHVATAAKKVIPEAEYVILSGHSTFCAELSPLRQVAFALRSCFLGAMRLLGKEETPPMGAMPDFIHADHTVEQGARLLSTALESFGGLNFTGRRVLSVNFWRNARAKALIKNHHMAVVNAQTISDEELQASKFTNYKMGGLEQYHLTRLSSKQRLVYFPDMQNSEILVFKQGAYDVSEANVTPLAEPHKHHILHTAFLDPTAPRGAIPRKAICCPGVLVVLKK</sequence>